<dbReference type="Pfam" id="PF13359">
    <property type="entry name" value="DDE_Tnp_4"/>
    <property type="match status" value="1"/>
</dbReference>
<keyword evidence="2" id="KW-0479">Metal-binding</keyword>
<organism evidence="6 7">
    <name type="scientific">Tenebrio molitor</name>
    <name type="common">Yellow mealworm beetle</name>
    <dbReference type="NCBI Taxonomy" id="7067"/>
    <lineage>
        <taxon>Eukaryota</taxon>
        <taxon>Metazoa</taxon>
        <taxon>Ecdysozoa</taxon>
        <taxon>Arthropoda</taxon>
        <taxon>Hexapoda</taxon>
        <taxon>Insecta</taxon>
        <taxon>Pterygota</taxon>
        <taxon>Neoptera</taxon>
        <taxon>Endopterygota</taxon>
        <taxon>Coleoptera</taxon>
        <taxon>Polyphaga</taxon>
        <taxon>Cucujiformia</taxon>
        <taxon>Tenebrionidae</taxon>
        <taxon>Tenebrio</taxon>
    </lineage>
</organism>
<evidence type="ECO:0000256" key="2">
    <source>
        <dbReference type="ARBA" id="ARBA00022723"/>
    </source>
</evidence>
<evidence type="ECO:0000256" key="3">
    <source>
        <dbReference type="SAM" id="MobiDB-lite"/>
    </source>
</evidence>
<evidence type="ECO:0000313" key="6">
    <source>
        <dbReference type="EMBL" id="KAH0819249.1"/>
    </source>
</evidence>
<evidence type="ECO:0000259" key="5">
    <source>
        <dbReference type="Pfam" id="PF13359"/>
    </source>
</evidence>
<comment type="cofactor">
    <cofactor evidence="1">
        <name>a divalent metal cation</name>
        <dbReference type="ChEBI" id="CHEBI:60240"/>
    </cofactor>
</comment>
<dbReference type="AlphaFoldDB" id="A0A8J6LE40"/>
<keyword evidence="4" id="KW-0812">Transmembrane</keyword>
<feature type="region of interest" description="Disordered" evidence="3">
    <location>
        <begin position="115"/>
        <end position="143"/>
    </location>
</feature>
<keyword evidence="4" id="KW-0472">Membrane</keyword>
<reference evidence="6" key="1">
    <citation type="journal article" date="2020" name="J Insects Food Feed">
        <title>The yellow mealworm (Tenebrio molitor) genome: a resource for the emerging insects as food and feed industry.</title>
        <authorList>
            <person name="Eriksson T."/>
            <person name="Andere A."/>
            <person name="Kelstrup H."/>
            <person name="Emery V."/>
            <person name="Picard C."/>
        </authorList>
    </citation>
    <scope>NUCLEOTIDE SEQUENCE</scope>
    <source>
        <strain evidence="6">Stoneville</strain>
        <tissue evidence="6">Whole head</tissue>
    </source>
</reference>
<dbReference type="InterPro" id="IPR027806">
    <property type="entry name" value="HARBI1_dom"/>
</dbReference>
<name>A0A8J6LE40_TENMO</name>
<dbReference type="GO" id="GO:0046872">
    <property type="term" value="F:metal ion binding"/>
    <property type="evidence" value="ECO:0007669"/>
    <property type="project" value="UniProtKB-KW"/>
</dbReference>
<proteinExistence type="predicted"/>
<reference evidence="6" key="2">
    <citation type="submission" date="2021-08" db="EMBL/GenBank/DDBJ databases">
        <authorList>
            <person name="Eriksson T."/>
        </authorList>
    </citation>
    <scope>NUCLEOTIDE SEQUENCE</scope>
    <source>
        <strain evidence="6">Stoneville</strain>
        <tissue evidence="6">Whole head</tissue>
    </source>
</reference>
<feature type="domain" description="DDE Tnp4" evidence="5">
    <location>
        <begin position="597"/>
        <end position="690"/>
    </location>
</feature>
<sequence>MAVHPLSTLTPAPKRSPTVYAIWGETPRPLCPKSVRPHRCASSVSTLPLRVRSRGRASARPMGFPPPLVPHINCEPRLPVAHRTWDWAVCRNALWTAVSPVLFLPEGKKDVIPRIGPPSLGDPYGPEDPHPVHLPGTAHAGPKAPLSAPATGHRYNHFLSILVSSALPGHYFGELSAPLVQNLLRLTVDPVAPRGGLGGVYTIRSRQTTCRGVISGGTLRSACFFFLFFPYVVRRGSGVLSPATHAHPLFSFLLFWTTQHEYNKHNIHPGFEPCRPRGGVGRVSLFLPPPYRQPLIDIHTHPWPGEDFFLGKNPPPSVRFEPTSAGTATSEHCLRQPCGHPATHCFFELSRDLHLLFATTYWTVVSSCILFCHFYTVKMAAARQVLAKEYRIIGREHKLAYGRGGFTRPAACPLPIILYSLVLAALVVDELVNRGDSDSDEEEQKLARIPFSIQEMSERNLFQKTRLDRRVFNYVLEVLTPSLERNTRRGRYEHLTPTHKLYVALQFYASGGFQWLVGGSSRISQSAVSNAISEVTSALVAVSQQFIRFPTAREFTEVKQAFYQLGLTQHGVGFPNVLGVIDCISTIRSMFNYLIAGPDLKIYNVFAEFPGSNHDSYIWRNSAVRNAFEEGGTFPEGWLVAHSGYPQEPWIMTPVANATSPAEHLYNSVHISTRNPIERTNGVLRLGFQVTVTAY</sequence>
<accession>A0A8J6LE40</accession>
<dbReference type="Proteomes" id="UP000719412">
    <property type="component" value="Unassembled WGS sequence"/>
</dbReference>
<feature type="transmembrane region" description="Helical" evidence="4">
    <location>
        <begin position="353"/>
        <end position="375"/>
    </location>
</feature>
<protein>
    <recommendedName>
        <fullName evidence="5">DDE Tnp4 domain-containing protein</fullName>
    </recommendedName>
</protein>
<comment type="caution">
    <text evidence="6">The sequence shown here is derived from an EMBL/GenBank/DDBJ whole genome shotgun (WGS) entry which is preliminary data.</text>
</comment>
<gene>
    <name evidence="6" type="ORF">GEV33_003542</name>
</gene>
<keyword evidence="7" id="KW-1185">Reference proteome</keyword>
<evidence type="ECO:0000313" key="7">
    <source>
        <dbReference type="Proteomes" id="UP000719412"/>
    </source>
</evidence>
<evidence type="ECO:0000256" key="1">
    <source>
        <dbReference type="ARBA" id="ARBA00001968"/>
    </source>
</evidence>
<evidence type="ECO:0000256" key="4">
    <source>
        <dbReference type="SAM" id="Phobius"/>
    </source>
</evidence>
<keyword evidence="4" id="KW-1133">Transmembrane helix</keyword>
<dbReference type="EMBL" id="JABDTM020015112">
    <property type="protein sequence ID" value="KAH0819249.1"/>
    <property type="molecule type" value="Genomic_DNA"/>
</dbReference>